<keyword evidence="2" id="KW-0040">ANK repeat</keyword>
<proteinExistence type="predicted"/>
<dbReference type="PANTHER" id="PTHR10039">
    <property type="entry name" value="AMELOGENIN"/>
    <property type="match status" value="1"/>
</dbReference>
<evidence type="ECO:0000256" key="2">
    <source>
        <dbReference type="PROSITE-ProRule" id="PRU00023"/>
    </source>
</evidence>
<dbReference type="AlphaFoldDB" id="A0AAN7GX21"/>
<keyword evidence="5" id="KW-1185">Reference proteome</keyword>
<reference evidence="4" key="2">
    <citation type="submission" date="2023-05" db="EMBL/GenBank/DDBJ databases">
        <authorList>
            <consortium name="Lawrence Berkeley National Laboratory"/>
            <person name="Steindorff A."/>
            <person name="Hensen N."/>
            <person name="Bonometti L."/>
            <person name="Westerberg I."/>
            <person name="Brannstrom I.O."/>
            <person name="Guillou S."/>
            <person name="Cros-Aarteil S."/>
            <person name="Calhoun S."/>
            <person name="Haridas S."/>
            <person name="Kuo A."/>
            <person name="Mondo S."/>
            <person name="Pangilinan J."/>
            <person name="Riley R."/>
            <person name="Labutti K."/>
            <person name="Andreopoulos B."/>
            <person name="Lipzen A."/>
            <person name="Chen C."/>
            <person name="Yanf M."/>
            <person name="Daum C."/>
            <person name="Ng V."/>
            <person name="Clum A."/>
            <person name="Ohm R."/>
            <person name="Martin F."/>
            <person name="Silar P."/>
            <person name="Natvig D."/>
            <person name="Lalanne C."/>
            <person name="Gautier V."/>
            <person name="Ament-Velasquez S.L."/>
            <person name="Kruys A."/>
            <person name="Hutchinson M.I."/>
            <person name="Powell A.J."/>
            <person name="Barry K."/>
            <person name="Miller A.N."/>
            <person name="Grigoriev I.V."/>
            <person name="Debuchy R."/>
            <person name="Gladieux P."/>
            <person name="Thoren M.H."/>
            <person name="Johannesson H."/>
        </authorList>
    </citation>
    <scope>NUCLEOTIDE SEQUENCE</scope>
    <source>
        <strain evidence="4">CBS 990.96</strain>
    </source>
</reference>
<dbReference type="InterPro" id="IPR036770">
    <property type="entry name" value="Ankyrin_rpt-contain_sf"/>
</dbReference>
<gene>
    <name evidence="4" type="ORF">QBC38DRAFT_529025</name>
</gene>
<dbReference type="Pfam" id="PF24883">
    <property type="entry name" value="NPHP3_N"/>
    <property type="match status" value="1"/>
</dbReference>
<reference evidence="4" key="1">
    <citation type="journal article" date="2023" name="Mol. Phylogenet. Evol.">
        <title>Genome-scale phylogeny and comparative genomics of the fungal order Sordariales.</title>
        <authorList>
            <person name="Hensen N."/>
            <person name="Bonometti L."/>
            <person name="Westerberg I."/>
            <person name="Brannstrom I.O."/>
            <person name="Guillou S."/>
            <person name="Cros-Aarteil S."/>
            <person name="Calhoun S."/>
            <person name="Haridas S."/>
            <person name="Kuo A."/>
            <person name="Mondo S."/>
            <person name="Pangilinan J."/>
            <person name="Riley R."/>
            <person name="LaButti K."/>
            <person name="Andreopoulos B."/>
            <person name="Lipzen A."/>
            <person name="Chen C."/>
            <person name="Yan M."/>
            <person name="Daum C."/>
            <person name="Ng V."/>
            <person name="Clum A."/>
            <person name="Steindorff A."/>
            <person name="Ohm R.A."/>
            <person name="Martin F."/>
            <person name="Silar P."/>
            <person name="Natvig D.O."/>
            <person name="Lalanne C."/>
            <person name="Gautier V."/>
            <person name="Ament-Velasquez S.L."/>
            <person name="Kruys A."/>
            <person name="Hutchinson M.I."/>
            <person name="Powell A.J."/>
            <person name="Barry K."/>
            <person name="Miller A.N."/>
            <person name="Grigoriev I.V."/>
            <person name="Debuchy R."/>
            <person name="Gladieux P."/>
            <person name="Hiltunen Thoren M."/>
            <person name="Johannesson H."/>
        </authorList>
    </citation>
    <scope>NUCLEOTIDE SEQUENCE</scope>
    <source>
        <strain evidence="4">CBS 990.96</strain>
    </source>
</reference>
<sequence>MDDEEGLRDLVDTLSRATWVSQGLISFYNLDDDDELPIVGRLRYLLALVGKHHDWCLEGDFDPEDEIVMEAICNRFEYDEVIEKMENELYCFKKGTDEWYSFRGNTMLKLQEDMDELCATLRDILEFDIKRLKLDGDMDRAAFFLKMAKRDTLSPSIDAWLHAPCLLTNQIEIYKQRHPGTGLWFIKSQAFTQWLSKPNSLPWLNGFSGSGKSVLCSTIIQYLFKTQEHPSSTGIAFFYFDFYDNQKQDASALLRSIISQLAVQRKDEAESILQKLNESFGDAIPSNKVLLDGLRSIVKLFTAVYLVIDALEEYDEIMLLSNNPSVISDIASFISGHLRNDQRFWKLEKHWRGIKHALTWHGNGNFFWVEHQFGILGDWPGSDTELHALLDSLPPTLDEAYDHLLFEVDEEWSMDLRRMLVLIFTAREALRFEDLSDVFIVEFGEEITFNADRRLLSTDDIHIMFPGVIEVLDTGSRLTIQDLYEPSPSISGIIGYATRNWRHHYLEADQTNPVLHHLATKLHRDKHVPLDDTNPPQLPPQHPIQFAASEGFDLICRDLICLFAGQPWEAIQPILSAALVFAAGFDHIKCVELFLNAGVPVGSQHEHISTLSAAIFGGHAEIAALLLEVGADVDEDVRFYREEHSKYPSAGRLAAFSLI</sequence>
<evidence type="ECO:0000256" key="1">
    <source>
        <dbReference type="ARBA" id="ARBA00022737"/>
    </source>
</evidence>
<keyword evidence="1" id="KW-0677">Repeat</keyword>
<dbReference type="PANTHER" id="PTHR10039:SF16">
    <property type="entry name" value="GPI INOSITOL-DEACYLASE"/>
    <property type="match status" value="1"/>
</dbReference>
<feature type="repeat" description="ANK" evidence="2">
    <location>
        <begin position="606"/>
        <end position="638"/>
    </location>
</feature>
<name>A0AAN7GX21_9PEZI</name>
<dbReference type="InterPro" id="IPR002110">
    <property type="entry name" value="Ankyrin_rpt"/>
</dbReference>
<dbReference type="SUPFAM" id="SSF48403">
    <property type="entry name" value="Ankyrin repeat"/>
    <property type="match status" value="1"/>
</dbReference>
<dbReference type="Proteomes" id="UP001301958">
    <property type="component" value="Unassembled WGS sequence"/>
</dbReference>
<dbReference type="Gene3D" id="1.25.40.20">
    <property type="entry name" value="Ankyrin repeat-containing domain"/>
    <property type="match status" value="1"/>
</dbReference>
<organism evidence="4 5">
    <name type="scientific">Podospora fimiseda</name>
    <dbReference type="NCBI Taxonomy" id="252190"/>
    <lineage>
        <taxon>Eukaryota</taxon>
        <taxon>Fungi</taxon>
        <taxon>Dikarya</taxon>
        <taxon>Ascomycota</taxon>
        <taxon>Pezizomycotina</taxon>
        <taxon>Sordariomycetes</taxon>
        <taxon>Sordariomycetidae</taxon>
        <taxon>Sordariales</taxon>
        <taxon>Podosporaceae</taxon>
        <taxon>Podospora</taxon>
    </lineage>
</organism>
<protein>
    <recommendedName>
        <fullName evidence="3">Nephrocystin 3-like N-terminal domain-containing protein</fullName>
    </recommendedName>
</protein>
<dbReference type="EMBL" id="MU865348">
    <property type="protein sequence ID" value="KAK4226412.1"/>
    <property type="molecule type" value="Genomic_DNA"/>
</dbReference>
<dbReference type="Gene3D" id="3.40.50.300">
    <property type="entry name" value="P-loop containing nucleotide triphosphate hydrolases"/>
    <property type="match status" value="1"/>
</dbReference>
<feature type="domain" description="Nephrocystin 3-like N-terminal" evidence="3">
    <location>
        <begin position="180"/>
        <end position="317"/>
    </location>
</feature>
<comment type="caution">
    <text evidence="4">The sequence shown here is derived from an EMBL/GenBank/DDBJ whole genome shotgun (WGS) entry which is preliminary data.</text>
</comment>
<dbReference type="SUPFAM" id="SSF52540">
    <property type="entry name" value="P-loop containing nucleoside triphosphate hydrolases"/>
    <property type="match status" value="1"/>
</dbReference>
<accession>A0AAN7GX21</accession>
<dbReference type="InterPro" id="IPR056884">
    <property type="entry name" value="NPHP3-like_N"/>
</dbReference>
<evidence type="ECO:0000259" key="3">
    <source>
        <dbReference type="Pfam" id="PF24883"/>
    </source>
</evidence>
<dbReference type="PROSITE" id="PS50088">
    <property type="entry name" value="ANK_REPEAT"/>
    <property type="match status" value="1"/>
</dbReference>
<dbReference type="InterPro" id="IPR027417">
    <property type="entry name" value="P-loop_NTPase"/>
</dbReference>
<evidence type="ECO:0000313" key="5">
    <source>
        <dbReference type="Proteomes" id="UP001301958"/>
    </source>
</evidence>
<evidence type="ECO:0000313" key="4">
    <source>
        <dbReference type="EMBL" id="KAK4226412.1"/>
    </source>
</evidence>